<dbReference type="Proteomes" id="UP000225706">
    <property type="component" value="Unassembled WGS sequence"/>
</dbReference>
<dbReference type="PANTHER" id="PTHR35450:SF2">
    <property type="entry name" value="REVERSE TRANSCRIPTASE DOMAIN-CONTAINING PROTEIN"/>
    <property type="match status" value="1"/>
</dbReference>
<accession>A0A2B4RQP2</accession>
<name>A0A2B4RQP2_STYPI</name>
<comment type="caution">
    <text evidence="1">The sequence shown here is derived from an EMBL/GenBank/DDBJ whole genome shotgun (WGS) entry which is preliminary data.</text>
</comment>
<gene>
    <name evidence="1" type="ORF">AWC38_SpisGene15638</name>
</gene>
<dbReference type="EMBL" id="LSMT01000337">
    <property type="protein sequence ID" value="PFX19931.1"/>
    <property type="molecule type" value="Genomic_DNA"/>
</dbReference>
<reference evidence="2" key="1">
    <citation type="journal article" date="2017" name="bioRxiv">
        <title>Comparative analysis of the genomes of Stylophora pistillata and Acropora digitifera provides evidence for extensive differences between species of corals.</title>
        <authorList>
            <person name="Voolstra C.R."/>
            <person name="Li Y."/>
            <person name="Liew Y.J."/>
            <person name="Baumgarten S."/>
            <person name="Zoccola D."/>
            <person name="Flot J.-F."/>
            <person name="Tambutte S."/>
            <person name="Allemand D."/>
            <person name="Aranda M."/>
        </authorList>
    </citation>
    <scope>NUCLEOTIDE SEQUENCE [LARGE SCALE GENOMIC DNA]</scope>
</reference>
<dbReference type="PANTHER" id="PTHR35450">
    <property type="entry name" value="REVERSE TRANSCRIPTASE DOMAIN-CONTAINING PROTEIN"/>
    <property type="match status" value="1"/>
</dbReference>
<proteinExistence type="predicted"/>
<dbReference type="OrthoDB" id="5956564at2759"/>
<sequence length="444" mass="50400">MACSKFMVSVALDTEGENFTVLPPNGDDRRFEVRTIHISCKSNPYSGSCHKYGGIIIYGRNGSDDWYTANGTHCKSGYVVIMQTDTEEFQELQKKWHEEPGKVHGIIYKKAFGESFNQVGVVGEGFGIIDGEFKTISNTFHPYLDDKNHSQPGKGPRSDDCKRVDSLEMHPESKSLNYWMLHREKFFQDFRSKAISYFHYYLQVQGCSLLTDVQTAALEELYQQLLPTKVYSTRKAKTSGDSDVRCRLCGKGQESVAHVLAGCSALAQTAYLTRHNAAFKILFFELLRDHGLVNTVPPWYSPTQPKPIYEGEKVTAYWDVPVFADQTEVRANRIDGRIVDKARKTVTLLEMSCPWVDNRDHKDEEKIMKYAPLRLELKRQYPGFNIIQYNIIIDVLGGYSKDLKKSVRELVGSERSTAVLDQVMPHPTTLVMSCLVKSVQCPVS</sequence>
<protein>
    <submittedName>
        <fullName evidence="1">Uncharacterized protein</fullName>
    </submittedName>
</protein>
<organism evidence="1 2">
    <name type="scientific">Stylophora pistillata</name>
    <name type="common">Smooth cauliflower coral</name>
    <dbReference type="NCBI Taxonomy" id="50429"/>
    <lineage>
        <taxon>Eukaryota</taxon>
        <taxon>Metazoa</taxon>
        <taxon>Cnidaria</taxon>
        <taxon>Anthozoa</taxon>
        <taxon>Hexacorallia</taxon>
        <taxon>Scleractinia</taxon>
        <taxon>Astrocoeniina</taxon>
        <taxon>Pocilloporidae</taxon>
        <taxon>Stylophora</taxon>
    </lineage>
</organism>
<evidence type="ECO:0000313" key="2">
    <source>
        <dbReference type="Proteomes" id="UP000225706"/>
    </source>
</evidence>
<evidence type="ECO:0000313" key="1">
    <source>
        <dbReference type="EMBL" id="PFX19931.1"/>
    </source>
</evidence>
<keyword evidence="2" id="KW-1185">Reference proteome</keyword>
<dbReference type="AlphaFoldDB" id="A0A2B4RQP2"/>